<reference evidence="1 2" key="1">
    <citation type="submission" date="2023-09" db="EMBL/GenBank/DDBJ databases">
        <authorList>
            <person name="Wang M."/>
        </authorList>
    </citation>
    <scope>NUCLEOTIDE SEQUENCE [LARGE SCALE GENOMIC DNA]</scope>
    <source>
        <strain evidence="1">GT-2023</strain>
        <tissue evidence="1">Liver</tissue>
    </source>
</reference>
<comment type="caution">
    <text evidence="1">The sequence shown here is derived from an EMBL/GenBank/DDBJ whole genome shotgun (WGS) entry which is preliminary data.</text>
</comment>
<evidence type="ECO:0000313" key="2">
    <source>
        <dbReference type="Proteomes" id="UP001558613"/>
    </source>
</evidence>
<feature type="non-terminal residue" evidence="1">
    <location>
        <position position="1"/>
    </location>
</feature>
<protein>
    <submittedName>
        <fullName evidence="1">Uncharacterized protein</fullName>
    </submittedName>
</protein>
<name>A0ABR3M7I6_9TELE</name>
<organism evidence="1 2">
    <name type="scientific">Cirrhinus molitorella</name>
    <name type="common">mud carp</name>
    <dbReference type="NCBI Taxonomy" id="172907"/>
    <lineage>
        <taxon>Eukaryota</taxon>
        <taxon>Metazoa</taxon>
        <taxon>Chordata</taxon>
        <taxon>Craniata</taxon>
        <taxon>Vertebrata</taxon>
        <taxon>Euteleostomi</taxon>
        <taxon>Actinopterygii</taxon>
        <taxon>Neopterygii</taxon>
        <taxon>Teleostei</taxon>
        <taxon>Ostariophysi</taxon>
        <taxon>Cypriniformes</taxon>
        <taxon>Cyprinidae</taxon>
        <taxon>Labeoninae</taxon>
        <taxon>Labeonini</taxon>
        <taxon>Cirrhinus</taxon>
    </lineage>
</organism>
<gene>
    <name evidence="1" type="ORF">QQF64_008894</name>
</gene>
<accession>A0ABR3M7I6</accession>
<dbReference type="EMBL" id="JAYMGO010000015">
    <property type="protein sequence ID" value="KAL1261067.1"/>
    <property type="molecule type" value="Genomic_DNA"/>
</dbReference>
<dbReference type="Proteomes" id="UP001558613">
    <property type="component" value="Unassembled WGS sequence"/>
</dbReference>
<evidence type="ECO:0000313" key="1">
    <source>
        <dbReference type="EMBL" id="KAL1261067.1"/>
    </source>
</evidence>
<keyword evidence="2" id="KW-1185">Reference proteome</keyword>
<proteinExistence type="predicted"/>
<sequence>GLRSPVQLSAFQHHKLYSAHKRLLLRTVPSAPHSLVMQRQGEDTIRTDCRSTTDWMLAR</sequence>